<dbReference type="PANTHER" id="PTHR33358">
    <property type="entry name" value="F-BOX PROTEIN WITH A DOMAIN PROTEIN"/>
    <property type="match status" value="1"/>
</dbReference>
<protein>
    <recommendedName>
        <fullName evidence="4">F-box protein</fullName>
    </recommendedName>
</protein>
<evidence type="ECO:0000256" key="1">
    <source>
        <dbReference type="SAM" id="Phobius"/>
    </source>
</evidence>
<name>A0AA88W059_9ASTE</name>
<evidence type="ECO:0000313" key="3">
    <source>
        <dbReference type="Proteomes" id="UP001188597"/>
    </source>
</evidence>
<gene>
    <name evidence="2" type="ORF">RJ639_006701</name>
</gene>
<proteinExistence type="predicted"/>
<organism evidence="2 3">
    <name type="scientific">Escallonia herrerae</name>
    <dbReference type="NCBI Taxonomy" id="1293975"/>
    <lineage>
        <taxon>Eukaryota</taxon>
        <taxon>Viridiplantae</taxon>
        <taxon>Streptophyta</taxon>
        <taxon>Embryophyta</taxon>
        <taxon>Tracheophyta</taxon>
        <taxon>Spermatophyta</taxon>
        <taxon>Magnoliopsida</taxon>
        <taxon>eudicotyledons</taxon>
        <taxon>Gunneridae</taxon>
        <taxon>Pentapetalae</taxon>
        <taxon>asterids</taxon>
        <taxon>campanulids</taxon>
        <taxon>Escalloniales</taxon>
        <taxon>Escalloniaceae</taxon>
        <taxon>Escallonia</taxon>
    </lineage>
</organism>
<keyword evidence="1" id="KW-0812">Transmembrane</keyword>
<feature type="transmembrane region" description="Helical" evidence="1">
    <location>
        <begin position="311"/>
        <end position="329"/>
    </location>
</feature>
<keyword evidence="3" id="KW-1185">Reference proteome</keyword>
<dbReference type="Pfam" id="PF14476">
    <property type="entry name" value="Chloroplast_duf"/>
    <property type="match status" value="1"/>
</dbReference>
<dbReference type="AlphaFoldDB" id="A0AA88W059"/>
<keyword evidence="1" id="KW-1133">Transmembrane helix</keyword>
<keyword evidence="1" id="KW-0472">Membrane</keyword>
<evidence type="ECO:0008006" key="4">
    <source>
        <dbReference type="Google" id="ProtNLM"/>
    </source>
</evidence>
<feature type="transmembrane region" description="Helical" evidence="1">
    <location>
        <begin position="101"/>
        <end position="121"/>
    </location>
</feature>
<accession>A0AA88W059</accession>
<comment type="caution">
    <text evidence="2">The sequence shown here is derived from an EMBL/GenBank/DDBJ whole genome shotgun (WGS) entry which is preliminary data.</text>
</comment>
<dbReference type="EMBL" id="JAVXUP010001004">
    <property type="protein sequence ID" value="KAK3017407.1"/>
    <property type="molecule type" value="Genomic_DNA"/>
</dbReference>
<feature type="transmembrane region" description="Helical" evidence="1">
    <location>
        <begin position="286"/>
        <end position="305"/>
    </location>
</feature>
<dbReference type="PANTHER" id="PTHR33358:SF7">
    <property type="entry name" value="F-BOX PROTEIN"/>
    <property type="match status" value="1"/>
</dbReference>
<dbReference type="Proteomes" id="UP001188597">
    <property type="component" value="Unassembled WGS sequence"/>
</dbReference>
<reference evidence="2" key="1">
    <citation type="submission" date="2022-12" db="EMBL/GenBank/DDBJ databases">
        <title>Draft genome assemblies for two species of Escallonia (Escalloniales).</title>
        <authorList>
            <person name="Chanderbali A."/>
            <person name="Dervinis C."/>
            <person name="Anghel I."/>
            <person name="Soltis D."/>
            <person name="Soltis P."/>
            <person name="Zapata F."/>
        </authorList>
    </citation>
    <scope>NUCLEOTIDE SEQUENCE</scope>
    <source>
        <strain evidence="2">UCBG64.0493</strain>
        <tissue evidence="2">Leaf</tissue>
    </source>
</reference>
<dbReference type="InterPro" id="IPR027949">
    <property type="entry name" value="Chloroplast_duf"/>
</dbReference>
<sequence length="556" mass="61914">MEGLQASTFISYPSFSSKFASRRTIKPSLQINKDFTNQSKTKNGLRIKSTLTSTQRPESGIRSRTTISKAVEELYAIMDVVADRAEMHKNIGLQRDNWNHLLLTSVNGMTVTAATMSGLAGMSSGAFSGAPLLALKLSSALLYLAATGVLMVMNKIQPSQLAEEQRNATRLFKHLHEEIKTSLALKNPDSNEVKEIMEKVLALDRAYPLPLLGAMLDKFPKNVEPAVWWPKHVDSSRVRAADKKAVKNGWSEKLEEEMKGIVGVLKRKDTADYVRLSKVALMVSKVLATCGPVFTGLAAVGAACVGRGRPWAVFVGVVFGSLATIVNTLEHGGQVGMVFEMYRSSAGFYRLMEESIESTLHERKDRRENGDVFEAKVALELGRNLSELRNFANASSSFSSKKIIVIFILLFRIPLRKVEIMVLDRMKQGRGPVMAKTVAATLSAVLFSSLYSISKIQKRSVDAGAVNPTDQGKDGLRKFFLVPGMMIDRQHYYIKEIYLLRKSLSGITRSMEDYDSMKIMGADGQRRNFSHYYDKATRIEIHCSRKGKRPRLVKRL</sequence>
<evidence type="ECO:0000313" key="2">
    <source>
        <dbReference type="EMBL" id="KAK3017407.1"/>
    </source>
</evidence>
<feature type="transmembrane region" description="Helical" evidence="1">
    <location>
        <begin position="133"/>
        <end position="153"/>
    </location>
</feature>